<accession>G7IDN6</accession>
<keyword evidence="4" id="KW-1185">Reference proteome</keyword>
<evidence type="ECO:0000313" key="3">
    <source>
        <dbReference type="EnsemblPlants" id="AES60872"/>
    </source>
</evidence>
<dbReference type="AlphaFoldDB" id="G7IDN6"/>
<proteinExistence type="predicted"/>
<evidence type="ECO:0000313" key="2">
    <source>
        <dbReference type="EMBL" id="AES60872.1"/>
    </source>
</evidence>
<dbReference type="Proteomes" id="UP000002051">
    <property type="component" value="Unassembled WGS sequence"/>
</dbReference>
<dbReference type="PaxDb" id="3880-AES60872"/>
<reference evidence="2 4" key="2">
    <citation type="journal article" date="2014" name="BMC Genomics">
        <title>An improved genome release (version Mt4.0) for the model legume Medicago truncatula.</title>
        <authorList>
            <person name="Tang H."/>
            <person name="Krishnakumar V."/>
            <person name="Bidwell S."/>
            <person name="Rosen B."/>
            <person name="Chan A."/>
            <person name="Zhou S."/>
            <person name="Gentzbittel L."/>
            <person name="Childs K.L."/>
            <person name="Yandell M."/>
            <person name="Gundlach H."/>
            <person name="Mayer K.F."/>
            <person name="Schwartz D.C."/>
            <person name="Town C.D."/>
        </authorList>
    </citation>
    <scope>GENOME REANNOTATION</scope>
    <source>
        <strain evidence="3 4">cv. Jemalong A17</strain>
    </source>
</reference>
<protein>
    <recommendedName>
        <fullName evidence="5">DUF4283 domain protein</fullName>
    </recommendedName>
</protein>
<reference evidence="3" key="3">
    <citation type="submission" date="2015-04" db="UniProtKB">
        <authorList>
            <consortium name="EnsemblPlants"/>
        </authorList>
    </citation>
    <scope>IDENTIFICATION</scope>
    <source>
        <strain evidence="3">cv. Jemalong A17</strain>
    </source>
</reference>
<dbReference type="EMBL" id="CM001217">
    <property type="protein sequence ID" value="AES60872.1"/>
    <property type="molecule type" value="Genomic_DNA"/>
</dbReference>
<feature type="region of interest" description="Disordered" evidence="1">
    <location>
        <begin position="134"/>
        <end position="154"/>
    </location>
</feature>
<dbReference type="EnsemblPlants" id="AES60872">
    <property type="protein sequence ID" value="AES60872"/>
    <property type="gene ID" value="MTR_1g071830"/>
</dbReference>
<reference evidence="2 4" key="1">
    <citation type="journal article" date="2011" name="Nature">
        <title>The Medicago genome provides insight into the evolution of rhizobial symbioses.</title>
        <authorList>
            <person name="Young N.D."/>
            <person name="Debelle F."/>
            <person name="Oldroyd G.E."/>
            <person name="Geurts R."/>
            <person name="Cannon S.B."/>
            <person name="Udvardi M.K."/>
            <person name="Benedito V.A."/>
            <person name="Mayer K.F."/>
            <person name="Gouzy J."/>
            <person name="Schoof H."/>
            <person name="Van de Peer Y."/>
            <person name="Proost S."/>
            <person name="Cook D.R."/>
            <person name="Meyers B.C."/>
            <person name="Spannagl M."/>
            <person name="Cheung F."/>
            <person name="De Mita S."/>
            <person name="Krishnakumar V."/>
            <person name="Gundlach H."/>
            <person name="Zhou S."/>
            <person name="Mudge J."/>
            <person name="Bharti A.K."/>
            <person name="Murray J.D."/>
            <person name="Naoumkina M.A."/>
            <person name="Rosen B."/>
            <person name="Silverstein K.A."/>
            <person name="Tang H."/>
            <person name="Rombauts S."/>
            <person name="Zhao P.X."/>
            <person name="Zhou P."/>
            <person name="Barbe V."/>
            <person name="Bardou P."/>
            <person name="Bechner M."/>
            <person name="Bellec A."/>
            <person name="Berger A."/>
            <person name="Berges H."/>
            <person name="Bidwell S."/>
            <person name="Bisseling T."/>
            <person name="Choisne N."/>
            <person name="Couloux A."/>
            <person name="Denny R."/>
            <person name="Deshpande S."/>
            <person name="Dai X."/>
            <person name="Doyle J.J."/>
            <person name="Dudez A.M."/>
            <person name="Farmer A.D."/>
            <person name="Fouteau S."/>
            <person name="Franken C."/>
            <person name="Gibelin C."/>
            <person name="Gish J."/>
            <person name="Goldstein S."/>
            <person name="Gonzalez A.J."/>
            <person name="Green P.J."/>
            <person name="Hallab A."/>
            <person name="Hartog M."/>
            <person name="Hua A."/>
            <person name="Humphray S.J."/>
            <person name="Jeong D.H."/>
            <person name="Jing Y."/>
            <person name="Jocker A."/>
            <person name="Kenton S.M."/>
            <person name="Kim D.J."/>
            <person name="Klee K."/>
            <person name="Lai H."/>
            <person name="Lang C."/>
            <person name="Lin S."/>
            <person name="Macmil S.L."/>
            <person name="Magdelenat G."/>
            <person name="Matthews L."/>
            <person name="McCorrison J."/>
            <person name="Monaghan E.L."/>
            <person name="Mun J.H."/>
            <person name="Najar F.Z."/>
            <person name="Nicholson C."/>
            <person name="Noirot C."/>
            <person name="O'Bleness M."/>
            <person name="Paule C.R."/>
            <person name="Poulain J."/>
            <person name="Prion F."/>
            <person name="Qin B."/>
            <person name="Qu C."/>
            <person name="Retzel E.F."/>
            <person name="Riddle C."/>
            <person name="Sallet E."/>
            <person name="Samain S."/>
            <person name="Samson N."/>
            <person name="Sanders I."/>
            <person name="Saurat O."/>
            <person name="Scarpelli C."/>
            <person name="Schiex T."/>
            <person name="Segurens B."/>
            <person name="Severin A.J."/>
            <person name="Sherrier D.J."/>
            <person name="Shi R."/>
            <person name="Sims S."/>
            <person name="Singer S.R."/>
            <person name="Sinharoy S."/>
            <person name="Sterck L."/>
            <person name="Viollet A."/>
            <person name="Wang B.B."/>
            <person name="Wang K."/>
            <person name="Wang M."/>
            <person name="Wang X."/>
            <person name="Warfsmann J."/>
            <person name="Weissenbach J."/>
            <person name="White D.D."/>
            <person name="White J.D."/>
            <person name="Wiley G.B."/>
            <person name="Wincker P."/>
            <person name="Xing Y."/>
            <person name="Yang L."/>
            <person name="Yao Z."/>
            <person name="Ying F."/>
            <person name="Zhai J."/>
            <person name="Zhou L."/>
            <person name="Zuber A."/>
            <person name="Denarie J."/>
            <person name="Dixon R.A."/>
            <person name="May G.D."/>
            <person name="Schwartz D.C."/>
            <person name="Rogers J."/>
            <person name="Quetier F."/>
            <person name="Town C.D."/>
            <person name="Roe B.A."/>
        </authorList>
    </citation>
    <scope>NUCLEOTIDE SEQUENCE [LARGE SCALE GENOMIC DNA]</scope>
    <source>
        <strain evidence="2">A17</strain>
        <strain evidence="3 4">cv. Jemalong A17</strain>
    </source>
</reference>
<gene>
    <name evidence="2" type="ordered locus">MTR_1g071830</name>
</gene>
<evidence type="ECO:0000256" key="1">
    <source>
        <dbReference type="SAM" id="MobiDB-lite"/>
    </source>
</evidence>
<organism evidence="2 4">
    <name type="scientific">Medicago truncatula</name>
    <name type="common">Barrel medic</name>
    <name type="synonym">Medicago tribuloides</name>
    <dbReference type="NCBI Taxonomy" id="3880"/>
    <lineage>
        <taxon>Eukaryota</taxon>
        <taxon>Viridiplantae</taxon>
        <taxon>Streptophyta</taxon>
        <taxon>Embryophyta</taxon>
        <taxon>Tracheophyta</taxon>
        <taxon>Spermatophyta</taxon>
        <taxon>Magnoliopsida</taxon>
        <taxon>eudicotyledons</taxon>
        <taxon>Gunneridae</taxon>
        <taxon>Pentapetalae</taxon>
        <taxon>rosids</taxon>
        <taxon>fabids</taxon>
        <taxon>Fabales</taxon>
        <taxon>Fabaceae</taxon>
        <taxon>Papilionoideae</taxon>
        <taxon>50 kb inversion clade</taxon>
        <taxon>NPAAA clade</taxon>
        <taxon>Hologalegina</taxon>
        <taxon>IRL clade</taxon>
        <taxon>Trifolieae</taxon>
        <taxon>Medicago</taxon>
    </lineage>
</organism>
<evidence type="ECO:0008006" key="5">
    <source>
        <dbReference type="Google" id="ProtNLM"/>
    </source>
</evidence>
<dbReference type="HOGENOM" id="CLU_1605182_0_0_1"/>
<evidence type="ECO:0000313" key="4">
    <source>
        <dbReference type="Proteomes" id="UP000002051"/>
    </source>
</evidence>
<name>G7IDN6_MEDTR</name>
<feature type="compositionally biased region" description="Polar residues" evidence="1">
    <location>
        <begin position="136"/>
        <end position="148"/>
    </location>
</feature>
<sequence length="166" mass="18385">MAFDWQYELSSPVLPSSTAQISVVVVVREPVSTKTHPKKSFARALVAAATVENTMLLLNKGDKPYTSKDIIAKLKKQWTTVGPWKMLSLGKGYFEFSFEHAHNEDFQHETKLSGDASAALIQVDDTTIEGLVQEGGRQTSGGTPTSQLGWHPEKPPSYARQTLKFY</sequence>